<evidence type="ECO:0000313" key="1">
    <source>
        <dbReference type="EMBL" id="MFC7127042.1"/>
    </source>
</evidence>
<dbReference type="EMBL" id="JBHSZQ010000047">
    <property type="protein sequence ID" value="MFC7127042.1"/>
    <property type="molecule type" value="Genomic_DNA"/>
</dbReference>
<dbReference type="AlphaFoldDB" id="A0ABD5X7R1"/>
<gene>
    <name evidence="1" type="ORF">ACFQJ7_13585</name>
</gene>
<dbReference type="RefSeq" id="WP_267637105.1">
    <property type="nucleotide sequence ID" value="NZ_JAODIY010000009.1"/>
</dbReference>
<organism evidence="1 2">
    <name type="scientific">Halovenus rubra</name>
    <dbReference type="NCBI Taxonomy" id="869890"/>
    <lineage>
        <taxon>Archaea</taxon>
        <taxon>Methanobacteriati</taxon>
        <taxon>Methanobacteriota</taxon>
        <taxon>Stenosarchaea group</taxon>
        <taxon>Halobacteria</taxon>
        <taxon>Halobacteriales</taxon>
        <taxon>Haloarculaceae</taxon>
        <taxon>Halovenus</taxon>
    </lineage>
</organism>
<accession>A0ABD5X7R1</accession>
<dbReference type="Proteomes" id="UP001596414">
    <property type="component" value="Unassembled WGS sequence"/>
</dbReference>
<sequence>MTEKTVPFPELTAGRITAAQVSVAPDGTRYVVPSGMHERLRDVVVTDADEQGLDPKTDLAVAGWTSLAVDGMTDRVYVDAPDGFDNVAIVKRFARSHDAGSIVVAFHPSGTWSRWASPGAIRL</sequence>
<reference evidence="1 2" key="1">
    <citation type="journal article" date="2014" name="Int. J. Syst. Evol. Microbiol.">
        <title>Complete genome sequence of Corynebacterium casei LMG S-19264T (=DSM 44701T), isolated from a smear-ripened cheese.</title>
        <authorList>
            <consortium name="US DOE Joint Genome Institute (JGI-PGF)"/>
            <person name="Walter F."/>
            <person name="Albersmeier A."/>
            <person name="Kalinowski J."/>
            <person name="Ruckert C."/>
        </authorList>
    </citation>
    <scope>NUCLEOTIDE SEQUENCE [LARGE SCALE GENOMIC DNA]</scope>
    <source>
        <strain evidence="1 2">CGMCC 4.7215</strain>
    </source>
</reference>
<evidence type="ECO:0000313" key="2">
    <source>
        <dbReference type="Proteomes" id="UP001596414"/>
    </source>
</evidence>
<name>A0ABD5X7R1_9EURY</name>
<proteinExistence type="predicted"/>
<comment type="caution">
    <text evidence="1">The sequence shown here is derived from an EMBL/GenBank/DDBJ whole genome shotgun (WGS) entry which is preliminary data.</text>
</comment>
<protein>
    <submittedName>
        <fullName evidence="1">Uncharacterized protein</fullName>
    </submittedName>
</protein>